<dbReference type="Gene3D" id="3.40.640.10">
    <property type="entry name" value="Type I PLP-dependent aspartate aminotransferase-like (Major domain)"/>
    <property type="match status" value="1"/>
</dbReference>
<keyword evidence="3 4" id="KW-0663">Pyridoxal phosphate</keyword>
<dbReference type="RefSeq" id="WP_014855832.1">
    <property type="nucleotide sequence ID" value="NC_018178.1"/>
</dbReference>
<dbReference type="GO" id="GO:0030170">
    <property type="term" value="F:pyridoxal phosphate binding"/>
    <property type="evidence" value="ECO:0007669"/>
    <property type="project" value="TreeGrafter"/>
</dbReference>
<proteinExistence type="inferred from homology"/>
<dbReference type="CDD" id="cd00616">
    <property type="entry name" value="AHBA_syn"/>
    <property type="match status" value="1"/>
</dbReference>
<reference evidence="5 6" key="1">
    <citation type="journal article" date="2013" name="PLoS ONE">
        <title>Genomic analysis of Melioribacter roseus, facultatively anaerobic organotrophic bacterium representing a novel deep lineage within Bacteriodetes/Chlorobi group.</title>
        <authorList>
            <person name="Kadnikov V.V."/>
            <person name="Mardanov A.V."/>
            <person name="Podosokorskaya O.A."/>
            <person name="Gavrilov S.N."/>
            <person name="Kublanov I.V."/>
            <person name="Beletsky A.V."/>
            <person name="Bonch-Osmolovskaya E.A."/>
            <person name="Ravin N.V."/>
        </authorList>
    </citation>
    <scope>NUCLEOTIDE SEQUENCE [LARGE SCALE GENOMIC DNA]</scope>
    <source>
        <strain evidence="6">JCM 17771 / P3M-2</strain>
    </source>
</reference>
<evidence type="ECO:0000256" key="3">
    <source>
        <dbReference type="PIRSR" id="PIRSR000390-2"/>
    </source>
</evidence>
<keyword evidence="6" id="KW-1185">Reference proteome</keyword>
<evidence type="ECO:0000313" key="5">
    <source>
        <dbReference type="EMBL" id="AFN74396.1"/>
    </source>
</evidence>
<dbReference type="SUPFAM" id="SSF53383">
    <property type="entry name" value="PLP-dependent transferases"/>
    <property type="match status" value="1"/>
</dbReference>
<keyword evidence="5" id="KW-0032">Aminotransferase</keyword>
<dbReference type="InterPro" id="IPR015422">
    <property type="entry name" value="PyrdxlP-dep_Trfase_small"/>
</dbReference>
<dbReference type="Proteomes" id="UP000009011">
    <property type="component" value="Chromosome"/>
</dbReference>
<gene>
    <name evidence="5" type="ordered locus">MROS_1158</name>
</gene>
<dbReference type="Pfam" id="PF01041">
    <property type="entry name" value="DegT_DnrJ_EryC1"/>
    <property type="match status" value="1"/>
</dbReference>
<organism evidence="5 6">
    <name type="scientific">Melioribacter roseus (strain DSM 23840 / JCM 17771 / VKM B-2668 / P3M-2)</name>
    <dbReference type="NCBI Taxonomy" id="1191523"/>
    <lineage>
        <taxon>Bacteria</taxon>
        <taxon>Pseudomonadati</taxon>
        <taxon>Ignavibacteriota</taxon>
        <taxon>Ignavibacteria</taxon>
        <taxon>Ignavibacteriales</taxon>
        <taxon>Melioribacteraceae</taxon>
        <taxon>Melioribacter</taxon>
    </lineage>
</organism>
<dbReference type="PANTHER" id="PTHR30244:SF34">
    <property type="entry name" value="DTDP-4-AMINO-4,6-DIDEOXYGALACTOSE TRANSAMINASE"/>
    <property type="match status" value="1"/>
</dbReference>
<dbReference type="GO" id="GO:0008483">
    <property type="term" value="F:transaminase activity"/>
    <property type="evidence" value="ECO:0007669"/>
    <property type="project" value="UniProtKB-KW"/>
</dbReference>
<feature type="modified residue" description="N6-(pyridoxal phosphate)lysine" evidence="3">
    <location>
        <position position="192"/>
    </location>
</feature>
<sequence length="393" mass="45320">MKSKTYSYGKQNIDHDDIERVVEVLKSDWLTQGPKVSEFEKALSEKFGAQYAAACSNGTAGLHLIALGLGWSRGDVIITTPITFLASANCAIYVGANVDFADIDERYYTIDPEKLEEKIKYYSAKNINVKAVVAVDYAGHPCDWEALKSLKKKYGFQLVNDFCHAPGAEYKNDYHYALNYADAVNMSFHPVKHFTTGEGGAVLSNDREFIDRVKTFRTHGATKDPRILEKIDGPWYYEMHDVGFNYRITDFQCALGISQLKKLDSFITERRKIAEYYDKFFENDERFVIPRVDENSKHAYHLYPLQIKFDELGISKKEFFDKMKEKNIFLQVHYIPVHLQPFYRKKFGFKEGDFPIAEIFYKREVSIPIYPGLNEEDLEYITESIVGALDSMK</sequence>
<dbReference type="InterPro" id="IPR015421">
    <property type="entry name" value="PyrdxlP-dep_Trfase_major"/>
</dbReference>
<dbReference type="STRING" id="1191523.MROS_1158"/>
<dbReference type="eggNOG" id="COG0399">
    <property type="taxonomic scope" value="Bacteria"/>
</dbReference>
<feature type="active site" description="Proton acceptor" evidence="2">
    <location>
        <position position="192"/>
    </location>
</feature>
<name>I7A3B8_MELRP</name>
<dbReference type="PATRIC" id="fig|1191523.3.peg.1226"/>
<accession>I7A3B8</accession>
<dbReference type="GO" id="GO:0000271">
    <property type="term" value="P:polysaccharide biosynthetic process"/>
    <property type="evidence" value="ECO:0007669"/>
    <property type="project" value="TreeGrafter"/>
</dbReference>
<dbReference type="InterPro" id="IPR020026">
    <property type="entry name" value="PseC"/>
</dbReference>
<dbReference type="InterPro" id="IPR000653">
    <property type="entry name" value="DegT/StrS_aminotransferase"/>
</dbReference>
<keyword evidence="5" id="KW-0808">Transferase</keyword>
<dbReference type="PIRSF" id="PIRSF000390">
    <property type="entry name" value="PLP_StrS"/>
    <property type="match status" value="1"/>
</dbReference>
<dbReference type="Gene3D" id="3.90.1150.10">
    <property type="entry name" value="Aspartate Aminotransferase, domain 1"/>
    <property type="match status" value="1"/>
</dbReference>
<dbReference type="HOGENOM" id="CLU_033332_0_3_10"/>
<comment type="similarity">
    <text evidence="1 4">Belongs to the DegT/DnrJ/EryC1 family.</text>
</comment>
<evidence type="ECO:0000313" key="6">
    <source>
        <dbReference type="Proteomes" id="UP000009011"/>
    </source>
</evidence>
<evidence type="ECO:0000256" key="4">
    <source>
        <dbReference type="RuleBase" id="RU004508"/>
    </source>
</evidence>
<dbReference type="PANTHER" id="PTHR30244">
    <property type="entry name" value="TRANSAMINASE"/>
    <property type="match status" value="1"/>
</dbReference>
<evidence type="ECO:0000256" key="1">
    <source>
        <dbReference type="ARBA" id="ARBA00037999"/>
    </source>
</evidence>
<evidence type="ECO:0000256" key="2">
    <source>
        <dbReference type="PIRSR" id="PIRSR000390-1"/>
    </source>
</evidence>
<dbReference type="NCBIfam" id="TIGR03588">
    <property type="entry name" value="PseC"/>
    <property type="match status" value="1"/>
</dbReference>
<dbReference type="AlphaFoldDB" id="I7A3B8"/>
<dbReference type="EMBL" id="CP003557">
    <property type="protein sequence ID" value="AFN74396.1"/>
    <property type="molecule type" value="Genomic_DNA"/>
</dbReference>
<dbReference type="InterPro" id="IPR015424">
    <property type="entry name" value="PyrdxlP-dep_Trfase"/>
</dbReference>
<dbReference type="OrthoDB" id="9810913at2"/>
<dbReference type="KEGG" id="mro:MROS_1158"/>
<protein>
    <submittedName>
        <fullName evidence="5">DegT/DnrJ/EryC1/StrS aminotransferase</fullName>
    </submittedName>
</protein>